<feature type="active site" description="Charge relay system" evidence="5">
    <location>
        <position position="477"/>
    </location>
</feature>
<feature type="region of interest" description="Disordered" evidence="6">
    <location>
        <begin position="320"/>
        <end position="346"/>
    </location>
</feature>
<evidence type="ECO:0000313" key="8">
    <source>
        <dbReference type="EMBL" id="GIJ58929.1"/>
    </source>
</evidence>
<dbReference type="RefSeq" id="WP_204000442.1">
    <property type="nucleotide sequence ID" value="NZ_BOPG01000044.1"/>
</dbReference>
<dbReference type="Proteomes" id="UP000612585">
    <property type="component" value="Unassembled WGS sequence"/>
</dbReference>
<evidence type="ECO:0000256" key="4">
    <source>
        <dbReference type="ARBA" id="ARBA00022825"/>
    </source>
</evidence>
<reference evidence="8" key="1">
    <citation type="submission" date="2021-01" db="EMBL/GenBank/DDBJ databases">
        <title>Whole genome shotgun sequence of Virgisporangium aurantiacum NBRC 16421.</title>
        <authorList>
            <person name="Komaki H."/>
            <person name="Tamura T."/>
        </authorList>
    </citation>
    <scope>NUCLEOTIDE SEQUENCE</scope>
    <source>
        <strain evidence="8">NBRC 16421</strain>
    </source>
</reference>
<dbReference type="GO" id="GO:0005615">
    <property type="term" value="C:extracellular space"/>
    <property type="evidence" value="ECO:0007669"/>
    <property type="project" value="TreeGrafter"/>
</dbReference>
<dbReference type="AlphaFoldDB" id="A0A8J4E2F2"/>
<dbReference type="InterPro" id="IPR050131">
    <property type="entry name" value="Peptidase_S8_subtilisin-like"/>
</dbReference>
<name>A0A8J4E2F2_9ACTN</name>
<dbReference type="PANTHER" id="PTHR43806:SF11">
    <property type="entry name" value="CEREVISIN-RELATED"/>
    <property type="match status" value="1"/>
</dbReference>
<evidence type="ECO:0000259" key="7">
    <source>
        <dbReference type="Pfam" id="PF00082"/>
    </source>
</evidence>
<dbReference type="InterPro" id="IPR036852">
    <property type="entry name" value="Peptidase_S8/S53_dom_sf"/>
</dbReference>
<dbReference type="PROSITE" id="PS51892">
    <property type="entry name" value="SUBTILASE"/>
    <property type="match status" value="1"/>
</dbReference>
<dbReference type="EMBL" id="BOPG01000044">
    <property type="protein sequence ID" value="GIJ58929.1"/>
    <property type="molecule type" value="Genomic_DNA"/>
</dbReference>
<accession>A0A8J4E2F2</accession>
<feature type="active site" description="Charge relay system" evidence="5">
    <location>
        <position position="202"/>
    </location>
</feature>
<comment type="caution">
    <text evidence="8">The sequence shown here is derived from an EMBL/GenBank/DDBJ whole genome shotgun (WGS) entry which is preliminary data.</text>
</comment>
<gene>
    <name evidence="8" type="ORF">Vau01_064450</name>
</gene>
<feature type="domain" description="Peptidase S8/S53" evidence="7">
    <location>
        <begin position="193"/>
        <end position="489"/>
    </location>
</feature>
<sequence length="539" mass="57444">MTRPTEPVLGDVDPALPPPDVLARARARVLDPATATRFDRQVLRPTVYVADELLVLRSQVDRVSGFLVEAAKALGMGPQELREGRSSDSGLVMRFIPLPKRAVEVDAWEVLQRARQLALEAGADLRGVGLNHLMSVGAFGPVPYDSPQPYDPAYSPGSPYADLAYSGPRPVALPLVNKPARGKKRERDLEHVGRRPVVAVVDTGCGSHPWLNHGVYRETLGSMGTVAGGNTFDQAEQLGNALGRLDGMRDPFAGHGTFICGLVRQACPEAEIVSLPIVSSDGNNDKGALAAALNRILDLIKAGVIAGVDVVSLSMGSYLEEEDDPNLPWRLPPSSGDGTGDSDEEDRQQVLDVLLDAIQKLTDEGIVVVAAAGNDGTTRKFYPAAFVELDGTQLPHNAVLSVGALNPNRSSITLFSNGGSWVKAWDVGVAVVSTMPDKYQHSLHARARTIDQETGAARESVDEDDFTGLFAIASGTSYAAPVMAGRIAGAIYDRRRENFEAARQAGTTGEALKDSVKLTPDQIATCVQDQIDGTHPPKA</sequence>
<keyword evidence="2 5" id="KW-0645">Protease</keyword>
<protein>
    <submittedName>
        <fullName evidence="8">Peptidase S8</fullName>
    </submittedName>
</protein>
<evidence type="ECO:0000256" key="5">
    <source>
        <dbReference type="PROSITE-ProRule" id="PRU01240"/>
    </source>
</evidence>
<evidence type="ECO:0000256" key="3">
    <source>
        <dbReference type="ARBA" id="ARBA00022801"/>
    </source>
</evidence>
<keyword evidence="9" id="KW-1185">Reference proteome</keyword>
<proteinExistence type="inferred from homology"/>
<dbReference type="PRINTS" id="PR00723">
    <property type="entry name" value="SUBTILISIN"/>
</dbReference>
<comment type="similarity">
    <text evidence="1 5">Belongs to the peptidase S8 family.</text>
</comment>
<dbReference type="SUPFAM" id="SSF52743">
    <property type="entry name" value="Subtilisin-like"/>
    <property type="match status" value="1"/>
</dbReference>
<dbReference type="InterPro" id="IPR015500">
    <property type="entry name" value="Peptidase_S8_subtilisin-rel"/>
</dbReference>
<dbReference type="GO" id="GO:0006508">
    <property type="term" value="P:proteolysis"/>
    <property type="evidence" value="ECO:0007669"/>
    <property type="project" value="UniProtKB-KW"/>
</dbReference>
<evidence type="ECO:0000256" key="2">
    <source>
        <dbReference type="ARBA" id="ARBA00022670"/>
    </source>
</evidence>
<organism evidence="8 9">
    <name type="scientific">Virgisporangium aurantiacum</name>
    <dbReference type="NCBI Taxonomy" id="175570"/>
    <lineage>
        <taxon>Bacteria</taxon>
        <taxon>Bacillati</taxon>
        <taxon>Actinomycetota</taxon>
        <taxon>Actinomycetes</taxon>
        <taxon>Micromonosporales</taxon>
        <taxon>Micromonosporaceae</taxon>
        <taxon>Virgisporangium</taxon>
    </lineage>
</organism>
<dbReference type="Pfam" id="PF00082">
    <property type="entry name" value="Peptidase_S8"/>
    <property type="match status" value="1"/>
</dbReference>
<dbReference type="InterPro" id="IPR000209">
    <property type="entry name" value="Peptidase_S8/S53_dom"/>
</dbReference>
<keyword evidence="4 5" id="KW-0720">Serine protease</keyword>
<evidence type="ECO:0000256" key="6">
    <source>
        <dbReference type="SAM" id="MobiDB-lite"/>
    </source>
</evidence>
<dbReference type="Gene3D" id="3.40.50.200">
    <property type="entry name" value="Peptidase S8/S53 domain"/>
    <property type="match status" value="1"/>
</dbReference>
<dbReference type="GO" id="GO:0004252">
    <property type="term" value="F:serine-type endopeptidase activity"/>
    <property type="evidence" value="ECO:0007669"/>
    <property type="project" value="UniProtKB-UniRule"/>
</dbReference>
<evidence type="ECO:0000256" key="1">
    <source>
        <dbReference type="ARBA" id="ARBA00011073"/>
    </source>
</evidence>
<feature type="active site" description="Charge relay system" evidence="5">
    <location>
        <position position="255"/>
    </location>
</feature>
<dbReference type="PANTHER" id="PTHR43806">
    <property type="entry name" value="PEPTIDASE S8"/>
    <property type="match status" value="1"/>
</dbReference>
<keyword evidence="3 5" id="KW-0378">Hydrolase</keyword>
<evidence type="ECO:0000313" key="9">
    <source>
        <dbReference type="Proteomes" id="UP000612585"/>
    </source>
</evidence>